<keyword evidence="2" id="KW-0472">Membrane</keyword>
<gene>
    <name evidence="3" type="ORF">OCTVUL_1B007183</name>
</gene>
<evidence type="ECO:0000313" key="4">
    <source>
        <dbReference type="Proteomes" id="UP001162480"/>
    </source>
</evidence>
<sequence>MNKSKLGDGSTFHVAQRNECTRNMHRLKGDVVLFIGIIFVADVSIAVHIFIAVNVVVFICCIYSRCDMFLSNKLSAEEQPATSTVSEESITTTTTTTATTRNACI</sequence>
<keyword evidence="2" id="KW-1133">Transmembrane helix</keyword>
<dbReference type="Proteomes" id="UP001162480">
    <property type="component" value="Chromosome 15"/>
</dbReference>
<name>A0AA36BIG5_OCTVU</name>
<organism evidence="3 4">
    <name type="scientific">Octopus vulgaris</name>
    <name type="common">Common octopus</name>
    <dbReference type="NCBI Taxonomy" id="6645"/>
    <lineage>
        <taxon>Eukaryota</taxon>
        <taxon>Metazoa</taxon>
        <taxon>Spiralia</taxon>
        <taxon>Lophotrochozoa</taxon>
        <taxon>Mollusca</taxon>
        <taxon>Cephalopoda</taxon>
        <taxon>Coleoidea</taxon>
        <taxon>Octopodiformes</taxon>
        <taxon>Octopoda</taxon>
        <taxon>Incirrata</taxon>
        <taxon>Octopodidae</taxon>
        <taxon>Octopus</taxon>
    </lineage>
</organism>
<feature type="compositionally biased region" description="Low complexity" evidence="1">
    <location>
        <begin position="81"/>
        <end position="99"/>
    </location>
</feature>
<evidence type="ECO:0000256" key="2">
    <source>
        <dbReference type="SAM" id="Phobius"/>
    </source>
</evidence>
<reference evidence="3" key="1">
    <citation type="submission" date="2023-08" db="EMBL/GenBank/DDBJ databases">
        <authorList>
            <person name="Alioto T."/>
            <person name="Alioto T."/>
            <person name="Gomez Garrido J."/>
        </authorList>
    </citation>
    <scope>NUCLEOTIDE SEQUENCE</scope>
</reference>
<dbReference type="EMBL" id="OX597828">
    <property type="protein sequence ID" value="CAI9734246.1"/>
    <property type="molecule type" value="Genomic_DNA"/>
</dbReference>
<dbReference type="AlphaFoldDB" id="A0AA36BIG5"/>
<accession>A0AA36BIG5</accession>
<evidence type="ECO:0000256" key="1">
    <source>
        <dbReference type="SAM" id="MobiDB-lite"/>
    </source>
</evidence>
<protein>
    <submittedName>
        <fullName evidence="3">Uncharacterized protein</fullName>
    </submittedName>
</protein>
<keyword evidence="2" id="KW-0812">Transmembrane</keyword>
<feature type="transmembrane region" description="Helical" evidence="2">
    <location>
        <begin position="31"/>
        <end position="63"/>
    </location>
</feature>
<proteinExistence type="predicted"/>
<feature type="region of interest" description="Disordered" evidence="1">
    <location>
        <begin position="79"/>
        <end position="99"/>
    </location>
</feature>
<evidence type="ECO:0000313" key="3">
    <source>
        <dbReference type="EMBL" id="CAI9734246.1"/>
    </source>
</evidence>
<keyword evidence="4" id="KW-1185">Reference proteome</keyword>